<protein>
    <submittedName>
        <fullName evidence="7">Activator-dependent family glycosyltransferase</fullName>
    </submittedName>
</protein>
<evidence type="ECO:0000259" key="5">
    <source>
        <dbReference type="Pfam" id="PF06722"/>
    </source>
</evidence>
<dbReference type="InterPro" id="IPR048284">
    <property type="entry name" value="EryCIII-like_N"/>
</dbReference>
<proteinExistence type="inferred from homology"/>
<keyword evidence="2" id="KW-0328">Glycosyltransferase</keyword>
<feature type="domain" description="Erythromycin biosynthesis protein CIII-like N-terminal" evidence="6">
    <location>
        <begin position="22"/>
        <end position="259"/>
    </location>
</feature>
<dbReference type="CDD" id="cd03784">
    <property type="entry name" value="GT1_Gtf-like"/>
    <property type="match status" value="1"/>
</dbReference>
<dbReference type="InterPro" id="IPR002213">
    <property type="entry name" value="UDP_glucos_trans"/>
</dbReference>
<dbReference type="InterPro" id="IPR010610">
    <property type="entry name" value="EryCIII-like_C"/>
</dbReference>
<evidence type="ECO:0000256" key="2">
    <source>
        <dbReference type="ARBA" id="ARBA00022676"/>
    </source>
</evidence>
<comment type="similarity">
    <text evidence="1">Belongs to the glycosyltransferase 28 family.</text>
</comment>
<gene>
    <name evidence="7" type="ORF">HCJ92_00600</name>
</gene>
<keyword evidence="8" id="KW-1185">Reference proteome</keyword>
<dbReference type="Proteomes" id="UP000746503">
    <property type="component" value="Unassembled WGS sequence"/>
</dbReference>
<dbReference type="InterPro" id="IPR030953">
    <property type="entry name" value="Glycosyl_450act"/>
</dbReference>
<keyword evidence="3" id="KW-0808">Transferase</keyword>
<reference evidence="7 8" key="1">
    <citation type="submission" date="2020-03" db="EMBL/GenBank/DDBJ databases">
        <title>Draft genome of Streptomyces sp. ventii, isolated from the Axial Seamount in the Pacific Ocean, and resequencing of the two type strains Streptomyces lonarensis strain NCL 716 and Streptomyces bohaiensis strain 11A07.</title>
        <authorList>
            <person name="Loughran R.M."/>
            <person name="Pfannmuller K.M."/>
            <person name="Wasson B.J."/>
            <person name="Deadmond M.C."/>
            <person name="Paddock B.E."/>
            <person name="Koyack M.J."/>
            <person name="Gallegos D.A."/>
            <person name="Mitchell E.A."/>
            <person name="Ushijima B."/>
            <person name="Saw J.H."/>
            <person name="Mcphail K.L."/>
            <person name="Videau P."/>
        </authorList>
    </citation>
    <scope>NUCLEOTIDE SEQUENCE [LARGE SCALE GENOMIC DNA]</scope>
    <source>
        <strain evidence="8">5675061</strain>
    </source>
</reference>
<dbReference type="PANTHER" id="PTHR48050:SF13">
    <property type="entry name" value="STEROL 3-BETA-GLUCOSYLTRANSFERASE UGT80A2"/>
    <property type="match status" value="1"/>
</dbReference>
<dbReference type="PANTHER" id="PTHR48050">
    <property type="entry name" value="STEROL 3-BETA-GLUCOSYLTRANSFERASE"/>
    <property type="match status" value="1"/>
</dbReference>
<evidence type="ECO:0000313" key="8">
    <source>
        <dbReference type="Proteomes" id="UP000746503"/>
    </source>
</evidence>
<dbReference type="SUPFAM" id="SSF53756">
    <property type="entry name" value="UDP-Glycosyltransferase/glycogen phosphorylase"/>
    <property type="match status" value="1"/>
</dbReference>
<sequence>MRVLFTVFAAKPHLFNQVPLAWALRAAGHEVRVASQPDLAEAITRTGLTAVPVGDALDLAGSFRDPGGGPGGDGRRLTGVTDPDPERLDWNGILGVFTLGCAVEYEHITSRSVVDDLVEFCRDWEPDLVVWDALTFAGAIAARACGAAHARMLFGLDYTSRMLDVYEDRMALLPVEQRDDPVSDWLAGRLARYDVPYDPSLDRELMTGQWTIDPTPEWMQLPLAVDRLGMRHVTYNGPTGVQPWVPEVPDRPRVCFSMGMSGRELLGRDKVSVSGDGRGEDPVGSVLRALAELDIELVATLTADQRAAVGELPDNVRAVDFVPLNDLLPTCAAVVHHGGFGTVGSVLPHAVPSVTVPAPWWDEAALGRHLAERGAGILVEPEEATPEVLRDGVARLLKEPSFATAAREVRAELMRVPPPAGIVEQLVERVGAARRARG</sequence>
<comment type="caution">
    <text evidence="7">The sequence shown here is derived from an EMBL/GenBank/DDBJ whole genome shotgun (WGS) entry which is preliminary data.</text>
</comment>
<accession>A0ABX1AG05</accession>
<keyword evidence="4" id="KW-0045">Antibiotic biosynthesis</keyword>
<organism evidence="7 8">
    <name type="scientific">Streptomyces spiramenti</name>
    <dbReference type="NCBI Taxonomy" id="2720606"/>
    <lineage>
        <taxon>Bacteria</taxon>
        <taxon>Bacillati</taxon>
        <taxon>Actinomycetota</taxon>
        <taxon>Actinomycetes</taxon>
        <taxon>Kitasatosporales</taxon>
        <taxon>Streptomycetaceae</taxon>
        <taxon>Streptomyces</taxon>
    </lineage>
</organism>
<dbReference type="Pfam" id="PF06722">
    <property type="entry name" value="EryCIII-like_C"/>
    <property type="match status" value="1"/>
</dbReference>
<dbReference type="NCBIfam" id="TIGR04516">
    <property type="entry name" value="glycosyl_450act"/>
    <property type="match status" value="1"/>
</dbReference>
<name>A0ABX1AG05_9ACTN</name>
<evidence type="ECO:0000256" key="1">
    <source>
        <dbReference type="ARBA" id="ARBA00006962"/>
    </source>
</evidence>
<dbReference type="InterPro" id="IPR050426">
    <property type="entry name" value="Glycosyltransferase_28"/>
</dbReference>
<dbReference type="RefSeq" id="WP_167931342.1">
    <property type="nucleotide sequence ID" value="NZ_JAAVJB010000002.1"/>
</dbReference>
<dbReference type="Gene3D" id="3.40.50.2000">
    <property type="entry name" value="Glycogen Phosphorylase B"/>
    <property type="match status" value="2"/>
</dbReference>
<feature type="domain" description="Erythromycin biosynthesis protein CIII-like C-terminal" evidence="5">
    <location>
        <begin position="286"/>
        <end position="428"/>
    </location>
</feature>
<dbReference type="EMBL" id="JAAVJB010000002">
    <property type="protein sequence ID" value="NJP64819.1"/>
    <property type="molecule type" value="Genomic_DNA"/>
</dbReference>
<evidence type="ECO:0000259" key="6">
    <source>
        <dbReference type="Pfam" id="PF21036"/>
    </source>
</evidence>
<dbReference type="Pfam" id="PF21036">
    <property type="entry name" value="EryCIII-like_N"/>
    <property type="match status" value="1"/>
</dbReference>
<evidence type="ECO:0000256" key="3">
    <source>
        <dbReference type="ARBA" id="ARBA00022679"/>
    </source>
</evidence>
<evidence type="ECO:0000256" key="4">
    <source>
        <dbReference type="ARBA" id="ARBA00023194"/>
    </source>
</evidence>
<evidence type="ECO:0000313" key="7">
    <source>
        <dbReference type="EMBL" id="NJP64819.1"/>
    </source>
</evidence>